<gene>
    <name evidence="1" type="ORF">LMG31841_02485</name>
</gene>
<protein>
    <submittedName>
        <fullName evidence="1">Uncharacterized protein</fullName>
    </submittedName>
</protein>
<dbReference type="Proteomes" id="UP000789704">
    <property type="component" value="Unassembled WGS sequence"/>
</dbReference>
<proteinExistence type="predicted"/>
<keyword evidence="2" id="KW-1185">Reference proteome</keyword>
<evidence type="ECO:0000313" key="1">
    <source>
        <dbReference type="EMBL" id="CAG4897556.1"/>
    </source>
</evidence>
<accession>A0A9N8X1N4</accession>
<organism evidence="1 2">
    <name type="scientific">Paraburkholderia saeva</name>
    <dbReference type="NCBI Taxonomy" id="2777537"/>
    <lineage>
        <taxon>Bacteria</taxon>
        <taxon>Pseudomonadati</taxon>
        <taxon>Pseudomonadota</taxon>
        <taxon>Betaproteobacteria</taxon>
        <taxon>Burkholderiales</taxon>
        <taxon>Burkholderiaceae</taxon>
        <taxon>Paraburkholderia</taxon>
    </lineage>
</organism>
<evidence type="ECO:0000313" key="2">
    <source>
        <dbReference type="Proteomes" id="UP000789704"/>
    </source>
</evidence>
<name>A0A9N8X1N4_9BURK</name>
<comment type="caution">
    <text evidence="1">The sequence shown here is derived from an EMBL/GenBank/DDBJ whole genome shotgun (WGS) entry which is preliminary data.</text>
</comment>
<dbReference type="AlphaFoldDB" id="A0A9N8X1N4"/>
<dbReference type="EMBL" id="CAJQZC010000004">
    <property type="protein sequence ID" value="CAG4897556.1"/>
    <property type="molecule type" value="Genomic_DNA"/>
</dbReference>
<reference evidence="1" key="1">
    <citation type="submission" date="2021-04" db="EMBL/GenBank/DDBJ databases">
        <authorList>
            <person name="Vanwijnsberghe S."/>
        </authorList>
    </citation>
    <scope>NUCLEOTIDE SEQUENCE</scope>
    <source>
        <strain evidence="1">LMG 31841</strain>
    </source>
</reference>
<sequence length="97" mass="10495">MRVFQIGHGISGNRITVACLLETSGYRGALHARSVQPDSVTVASLIVQRSNIVSGIREPRFHTLLARMVSKAQGNRIADALAPLMEPRLAAMSLPFV</sequence>